<reference evidence="7" key="1">
    <citation type="submission" date="2011-04" db="EMBL/GenBank/DDBJ databases">
        <title>The complete genome of Thermodesulfatator indicus DSM 15286.</title>
        <authorList>
            <person name="Lucas S."/>
            <person name="Copeland A."/>
            <person name="Lapidus A."/>
            <person name="Bruce D."/>
            <person name="Goodwin L."/>
            <person name="Pitluck S."/>
            <person name="Peters L."/>
            <person name="Kyrpides N."/>
            <person name="Mavromatis K."/>
            <person name="Pagani I."/>
            <person name="Ivanova N."/>
            <person name="Saunders L."/>
            <person name="Detter J.C."/>
            <person name="Tapia R."/>
            <person name="Han C."/>
            <person name="Land M."/>
            <person name="Hauser L."/>
            <person name="Markowitz V."/>
            <person name="Cheng J.-F."/>
            <person name="Hugenholtz P."/>
            <person name="Woyke T."/>
            <person name="Wu D."/>
            <person name="Spring S."/>
            <person name="Schroeder M."/>
            <person name="Brambilla E."/>
            <person name="Klenk H.-P."/>
            <person name="Eisen J.A."/>
        </authorList>
    </citation>
    <scope>NUCLEOTIDE SEQUENCE [LARGE SCALE GENOMIC DNA]</scope>
    <source>
        <strain evidence="7">DSM 15286 / JCM 11887 / CIR29812</strain>
    </source>
</reference>
<name>F8ABY7_THEID</name>
<proteinExistence type="predicted"/>
<dbReference type="PROSITE" id="PS51257">
    <property type="entry name" value="PROKAR_LIPOPROTEIN"/>
    <property type="match status" value="1"/>
</dbReference>
<dbReference type="InterPro" id="IPR017896">
    <property type="entry name" value="4Fe4S_Fe-S-bd"/>
</dbReference>
<keyword evidence="4" id="KW-0411">Iron-sulfur</keyword>
<dbReference type="Pfam" id="PF13187">
    <property type="entry name" value="Fer4_9"/>
    <property type="match status" value="1"/>
</dbReference>
<feature type="domain" description="4Fe-4S ferredoxin-type" evidence="5">
    <location>
        <begin position="280"/>
        <end position="309"/>
    </location>
</feature>
<dbReference type="GO" id="GO:0051539">
    <property type="term" value="F:4 iron, 4 sulfur cluster binding"/>
    <property type="evidence" value="ECO:0007669"/>
    <property type="project" value="UniProtKB-KW"/>
</dbReference>
<dbReference type="GO" id="GO:0046872">
    <property type="term" value="F:metal ion binding"/>
    <property type="evidence" value="ECO:0007669"/>
    <property type="project" value="UniProtKB-KW"/>
</dbReference>
<dbReference type="Gene3D" id="3.30.70.20">
    <property type="match status" value="3"/>
</dbReference>
<evidence type="ECO:0000313" key="6">
    <source>
        <dbReference type="EMBL" id="AEH45679.1"/>
    </source>
</evidence>
<feature type="domain" description="4Fe-4S ferredoxin-type" evidence="5">
    <location>
        <begin position="142"/>
        <end position="166"/>
    </location>
</feature>
<keyword evidence="7" id="KW-1185">Reference proteome</keyword>
<feature type="domain" description="4Fe-4S ferredoxin-type" evidence="5">
    <location>
        <begin position="500"/>
        <end position="529"/>
    </location>
</feature>
<dbReference type="OrthoDB" id="9808559at2"/>
<sequence length="599" mass="67937">MKYFYLKKEHNTLSLSEGEDGSNSLLIGAFACEVPDENHLFSPTLRVNASLGDFDRFFLEKIAILEKKRFEENWVKSYTVNKKGKIIVLSKEPEKLTRFEYIYGGLLDLFTLSLGTPSLTHPVAQDIKVSKSKENYLVEFVRRLPIEEEKCTYCGICGPSCPKEAILPDLQVDFTRCDLCLECVKACPEGAIDFNRFESIELKAPYLLFLEETKIELPKDQDGIFFFENFDELLALQGEHEVVELVKQKPKNCQHISYLKTGCSLCLEACPEKAIKEIDDGLQIDHFKCNGCGTCISVCPTGAVVFSPFEDQSFFEYFGELSLKNCRVILAHEEDLKTFWWFRNKEKFPEHIFIEYGEPRALNSAHLLYLWARGASQVYLVAEKKLGIEKELAFANKIAHHFSGKEPFKILLPQEFKTISLEKPPKNPLKEFFSLPEGIKERREVLKEVLAFLISINKEIPIVLEHDSFGEVTAKEGCTLCGACLNVCRIGALSANEEDFALIFTPIKCIACSACLVACPEKVLELTKGLRLEKGFLQTKTLAKSDPARCRNCGKIFGTKKSIEKVKELLKAQGRLKDLEEILELCEDCRAIKMLEKGV</sequence>
<evidence type="ECO:0000256" key="1">
    <source>
        <dbReference type="ARBA" id="ARBA00022485"/>
    </source>
</evidence>
<organism evidence="6 7">
    <name type="scientific">Thermodesulfatator indicus (strain DSM 15286 / JCM 11887 / CIR29812)</name>
    <dbReference type="NCBI Taxonomy" id="667014"/>
    <lineage>
        <taxon>Bacteria</taxon>
        <taxon>Pseudomonadati</taxon>
        <taxon>Thermodesulfobacteriota</taxon>
        <taxon>Thermodesulfobacteria</taxon>
        <taxon>Thermodesulfobacteriales</taxon>
        <taxon>Thermodesulfatatoraceae</taxon>
        <taxon>Thermodesulfatator</taxon>
    </lineage>
</organism>
<feature type="domain" description="4Fe-4S ferredoxin-type" evidence="5">
    <location>
        <begin position="469"/>
        <end position="498"/>
    </location>
</feature>
<keyword evidence="1" id="KW-0004">4Fe-4S</keyword>
<dbReference type="eggNOG" id="COG1145">
    <property type="taxonomic scope" value="Bacteria"/>
</dbReference>
<dbReference type="PROSITE" id="PS00198">
    <property type="entry name" value="4FE4S_FER_1"/>
    <property type="match status" value="4"/>
</dbReference>
<dbReference type="Proteomes" id="UP000006793">
    <property type="component" value="Chromosome"/>
</dbReference>
<evidence type="ECO:0000256" key="2">
    <source>
        <dbReference type="ARBA" id="ARBA00022723"/>
    </source>
</evidence>
<reference evidence="6 7" key="2">
    <citation type="journal article" date="2012" name="Stand. Genomic Sci.">
        <title>Complete genome sequence of the thermophilic sulfate-reducing ocean bacterium Thermodesulfatator indicus type strain (CIR29812(T)).</title>
        <authorList>
            <person name="Anderson I."/>
            <person name="Saunders E."/>
            <person name="Lapidus A."/>
            <person name="Nolan M."/>
            <person name="Lucas S."/>
            <person name="Tice H."/>
            <person name="Del Rio T.G."/>
            <person name="Cheng J.F."/>
            <person name="Han C."/>
            <person name="Tapia R."/>
            <person name="Goodwin L.A."/>
            <person name="Pitluck S."/>
            <person name="Liolios K."/>
            <person name="Mavromatis K."/>
            <person name="Pagani I."/>
            <person name="Ivanova N."/>
            <person name="Mikhailova N."/>
            <person name="Pati A."/>
            <person name="Chen A."/>
            <person name="Palaniappan K."/>
            <person name="Land M."/>
            <person name="Hauser L."/>
            <person name="Jeffries C.D."/>
            <person name="Chang Y.J."/>
            <person name="Brambilla E.M."/>
            <person name="Rohde M."/>
            <person name="Spring S."/>
            <person name="Goker M."/>
            <person name="Detter J.C."/>
            <person name="Woyke T."/>
            <person name="Bristow J."/>
            <person name="Eisen J.A."/>
            <person name="Markowitz V."/>
            <person name="Hugenholtz P."/>
            <person name="Kyrpides N.C."/>
            <person name="Klenk H.P."/>
        </authorList>
    </citation>
    <scope>NUCLEOTIDE SEQUENCE [LARGE SCALE GENOMIC DNA]</scope>
    <source>
        <strain evidence="7">DSM 15286 / JCM 11887 / CIR29812</strain>
    </source>
</reference>
<dbReference type="SUPFAM" id="SSF54862">
    <property type="entry name" value="4Fe-4S ferredoxins"/>
    <property type="match status" value="3"/>
</dbReference>
<evidence type="ECO:0000256" key="3">
    <source>
        <dbReference type="ARBA" id="ARBA00023004"/>
    </source>
</evidence>
<dbReference type="KEGG" id="tid:Thein_1824"/>
<dbReference type="InParanoid" id="F8ABY7"/>
<dbReference type="eggNOG" id="COG2768">
    <property type="taxonomic scope" value="Bacteria"/>
</dbReference>
<gene>
    <name evidence="6" type="ordered locus">Thein_1824</name>
</gene>
<evidence type="ECO:0000313" key="7">
    <source>
        <dbReference type="Proteomes" id="UP000006793"/>
    </source>
</evidence>
<evidence type="ECO:0000256" key="4">
    <source>
        <dbReference type="ARBA" id="ARBA00023014"/>
    </source>
</evidence>
<accession>F8ABY7</accession>
<dbReference type="InterPro" id="IPR050157">
    <property type="entry name" value="PSI_iron-sulfur_center"/>
</dbReference>
<dbReference type="EMBL" id="CP002683">
    <property type="protein sequence ID" value="AEH45679.1"/>
    <property type="molecule type" value="Genomic_DNA"/>
</dbReference>
<dbReference type="PANTHER" id="PTHR24960">
    <property type="entry name" value="PHOTOSYSTEM I IRON-SULFUR CENTER-RELATED"/>
    <property type="match status" value="1"/>
</dbReference>
<dbReference type="PROSITE" id="PS51379">
    <property type="entry name" value="4FE4S_FER_2"/>
    <property type="match status" value="5"/>
</dbReference>
<dbReference type="RefSeq" id="WP_013908418.1">
    <property type="nucleotide sequence ID" value="NC_015681.1"/>
</dbReference>
<dbReference type="Pfam" id="PF12838">
    <property type="entry name" value="Fer4_7"/>
    <property type="match status" value="1"/>
</dbReference>
<dbReference type="HOGENOM" id="CLU_494989_0_0_0"/>
<evidence type="ECO:0000259" key="5">
    <source>
        <dbReference type="PROSITE" id="PS51379"/>
    </source>
</evidence>
<dbReference type="Pfam" id="PF00037">
    <property type="entry name" value="Fer4"/>
    <property type="match status" value="2"/>
</dbReference>
<protein>
    <submittedName>
        <fullName evidence="6">Polyferredoxin</fullName>
    </submittedName>
</protein>
<dbReference type="STRING" id="667014.Thein_1824"/>
<dbReference type="PaxDb" id="667014-Thein_1824"/>
<keyword evidence="3" id="KW-0408">Iron</keyword>
<dbReference type="eggNOG" id="COG1149">
    <property type="taxonomic scope" value="Bacteria"/>
</dbReference>
<keyword evidence="2" id="KW-0479">Metal-binding</keyword>
<dbReference type="AlphaFoldDB" id="F8ABY7"/>
<feature type="domain" description="4Fe-4S ferredoxin-type" evidence="5">
    <location>
        <begin position="168"/>
        <end position="197"/>
    </location>
</feature>
<dbReference type="PANTHER" id="PTHR24960:SF79">
    <property type="entry name" value="PHOTOSYSTEM I IRON-SULFUR CENTER"/>
    <property type="match status" value="1"/>
</dbReference>
<dbReference type="InterPro" id="IPR017900">
    <property type="entry name" value="4Fe4S_Fe_S_CS"/>
</dbReference>